<evidence type="ECO:0000256" key="7">
    <source>
        <dbReference type="ARBA" id="ARBA00023239"/>
    </source>
</evidence>
<dbReference type="GO" id="GO:0000166">
    <property type="term" value="F:nucleotide binding"/>
    <property type="evidence" value="ECO:0007669"/>
    <property type="project" value="UniProtKB-KW"/>
</dbReference>
<dbReference type="PANTHER" id="PTHR11920:SF335">
    <property type="entry name" value="GUANYLATE CYCLASE"/>
    <property type="match status" value="1"/>
</dbReference>
<dbReference type="Pfam" id="PF00211">
    <property type="entry name" value="Guanylate_cyc"/>
    <property type="match status" value="1"/>
</dbReference>
<dbReference type="GO" id="GO:0005886">
    <property type="term" value="C:plasma membrane"/>
    <property type="evidence" value="ECO:0007669"/>
    <property type="project" value="TreeGrafter"/>
</dbReference>
<protein>
    <submittedName>
        <fullName evidence="10">Soluble guanylyl cyclase-like protein</fullName>
    </submittedName>
</protein>
<evidence type="ECO:0000256" key="3">
    <source>
        <dbReference type="ARBA" id="ARBA00022741"/>
    </source>
</evidence>
<dbReference type="GO" id="GO:0004383">
    <property type="term" value="F:guanylate cyclase activity"/>
    <property type="evidence" value="ECO:0007669"/>
    <property type="project" value="TreeGrafter"/>
</dbReference>
<dbReference type="CDD" id="cd07302">
    <property type="entry name" value="CHD"/>
    <property type="match status" value="1"/>
</dbReference>
<keyword evidence="5" id="KW-0472">Membrane</keyword>
<organism evidence="10">
    <name type="scientific">Dermatophagoides farinae</name>
    <name type="common">American house dust mite</name>
    <dbReference type="NCBI Taxonomy" id="6954"/>
    <lineage>
        <taxon>Eukaryota</taxon>
        <taxon>Metazoa</taxon>
        <taxon>Ecdysozoa</taxon>
        <taxon>Arthropoda</taxon>
        <taxon>Chelicerata</taxon>
        <taxon>Arachnida</taxon>
        <taxon>Acari</taxon>
        <taxon>Acariformes</taxon>
        <taxon>Sarcoptiformes</taxon>
        <taxon>Astigmata</taxon>
        <taxon>Psoroptidia</taxon>
        <taxon>Analgoidea</taxon>
        <taxon>Pyroglyphidae</taxon>
        <taxon>Dermatophagoidinae</taxon>
        <taxon>Dermatophagoides</taxon>
    </lineage>
</organism>
<evidence type="ECO:0000256" key="2">
    <source>
        <dbReference type="ARBA" id="ARBA00022692"/>
    </source>
</evidence>
<gene>
    <name evidence="10" type="ORF">HUG17_1023</name>
</gene>
<evidence type="ECO:0000256" key="1">
    <source>
        <dbReference type="ARBA" id="ARBA00004370"/>
    </source>
</evidence>
<keyword evidence="2" id="KW-0812">Transmembrane</keyword>
<evidence type="ECO:0000256" key="4">
    <source>
        <dbReference type="ARBA" id="ARBA00022989"/>
    </source>
</evidence>
<keyword evidence="3" id="KW-0547">Nucleotide-binding</keyword>
<reference evidence="10" key="1">
    <citation type="submission" date="2020-06" db="EMBL/GenBank/DDBJ databases">
        <authorList>
            <person name="Ji K."/>
            <person name="Li J."/>
        </authorList>
    </citation>
    <scope>NUCLEOTIDE SEQUENCE</scope>
    <source>
        <strain evidence="10">JKM2019</strain>
        <tissue evidence="10">Whole body</tissue>
    </source>
</reference>
<comment type="caution">
    <text evidence="10">The sequence shown here is derived from an EMBL/GenBank/DDBJ whole genome shotgun (WGS) entry which is preliminary data.</text>
</comment>
<dbReference type="GO" id="GO:0001653">
    <property type="term" value="F:peptide receptor activity"/>
    <property type="evidence" value="ECO:0007669"/>
    <property type="project" value="TreeGrafter"/>
</dbReference>
<dbReference type="InterPro" id="IPR050401">
    <property type="entry name" value="Cyclic_nucleotide_synthase"/>
</dbReference>
<reference evidence="10" key="2">
    <citation type="journal article" date="2021" name="World Allergy Organ. J.">
        <title>Chromosome-level assembly of Dermatophagoides farinae genome and transcriptome reveals two novel allergens Der f 37 and Der f 39.</title>
        <authorList>
            <person name="Chen J."/>
            <person name="Cai Z."/>
            <person name="Fan D."/>
            <person name="Hu J."/>
            <person name="Hou Y."/>
            <person name="He Y."/>
            <person name="Zhang Z."/>
            <person name="Zhao Z."/>
            <person name="Gao P."/>
            <person name="Hu W."/>
            <person name="Sun J."/>
            <person name="Li J."/>
            <person name="Ji K."/>
        </authorList>
    </citation>
    <scope>NUCLEOTIDE SEQUENCE</scope>
    <source>
        <strain evidence="10">JKM2019</strain>
    </source>
</reference>
<accession>A0A9D4P9E5</accession>
<evidence type="ECO:0000259" key="9">
    <source>
        <dbReference type="PROSITE" id="PS50125"/>
    </source>
</evidence>
<feature type="compositionally biased region" description="Basic and acidic residues" evidence="8">
    <location>
        <begin position="188"/>
        <end position="206"/>
    </location>
</feature>
<evidence type="ECO:0000256" key="5">
    <source>
        <dbReference type="ARBA" id="ARBA00023136"/>
    </source>
</evidence>
<sequence>MPGKYFSSVTILFSDIINFTEICSKIAPMDVVNMLNETYTCFDRLTEKHDIYKVETVGDAYMIAGGLPVHQEESSYNHARKVCLAARDMIHACYQIRDPSRGRHIKIRIGIHTETTSAKMKIQISEVTQRLLDPNEWIIRERGTIRLKGKGMMKTYWLEYRKDRMNKNQLDSRLKNVSDNDDDISDVDQQKNDGTGDQKNEHHDKQSISINQNHNNDILDSNYSLFVETNRFKWPCLII</sequence>
<dbReference type="AlphaFoldDB" id="A0A9D4P9E5"/>
<evidence type="ECO:0000313" key="10">
    <source>
        <dbReference type="EMBL" id="KAH7645485.1"/>
    </source>
</evidence>
<feature type="region of interest" description="Disordered" evidence="8">
    <location>
        <begin position="171"/>
        <end position="213"/>
    </location>
</feature>
<evidence type="ECO:0000256" key="6">
    <source>
        <dbReference type="ARBA" id="ARBA00023180"/>
    </source>
</evidence>
<dbReference type="SUPFAM" id="SSF55073">
    <property type="entry name" value="Nucleotide cyclase"/>
    <property type="match status" value="1"/>
</dbReference>
<keyword evidence="7" id="KW-0456">Lyase</keyword>
<name>A0A9D4P9E5_DERFA</name>
<dbReference type="InterPro" id="IPR001054">
    <property type="entry name" value="A/G_cyclase"/>
</dbReference>
<dbReference type="Gene3D" id="3.30.70.1230">
    <property type="entry name" value="Nucleotide cyclase"/>
    <property type="match status" value="2"/>
</dbReference>
<dbReference type="GO" id="GO:0035556">
    <property type="term" value="P:intracellular signal transduction"/>
    <property type="evidence" value="ECO:0007669"/>
    <property type="project" value="InterPro"/>
</dbReference>
<dbReference type="InterPro" id="IPR029787">
    <property type="entry name" value="Nucleotide_cyclase"/>
</dbReference>
<evidence type="ECO:0000256" key="8">
    <source>
        <dbReference type="SAM" id="MobiDB-lite"/>
    </source>
</evidence>
<feature type="domain" description="Guanylate cyclase" evidence="9">
    <location>
        <begin position="10"/>
        <end position="113"/>
    </location>
</feature>
<dbReference type="Proteomes" id="UP000828236">
    <property type="component" value="Unassembled WGS sequence"/>
</dbReference>
<dbReference type="GO" id="GO:0004016">
    <property type="term" value="F:adenylate cyclase activity"/>
    <property type="evidence" value="ECO:0007669"/>
    <property type="project" value="TreeGrafter"/>
</dbReference>
<comment type="subcellular location">
    <subcellularLocation>
        <location evidence="1">Membrane</location>
    </subcellularLocation>
</comment>
<keyword evidence="4" id="KW-1133">Transmembrane helix</keyword>
<keyword evidence="6" id="KW-0325">Glycoprotein</keyword>
<proteinExistence type="predicted"/>
<dbReference type="PROSITE" id="PS50125">
    <property type="entry name" value="GUANYLATE_CYCLASE_2"/>
    <property type="match status" value="1"/>
</dbReference>
<dbReference type="GO" id="GO:0007168">
    <property type="term" value="P:receptor guanylyl cyclase signaling pathway"/>
    <property type="evidence" value="ECO:0007669"/>
    <property type="project" value="TreeGrafter"/>
</dbReference>
<dbReference type="SMART" id="SM00044">
    <property type="entry name" value="CYCc"/>
    <property type="match status" value="1"/>
</dbReference>
<dbReference type="PANTHER" id="PTHR11920">
    <property type="entry name" value="GUANYLYL CYCLASE"/>
    <property type="match status" value="1"/>
</dbReference>
<dbReference type="EMBL" id="SDOV01000001">
    <property type="protein sequence ID" value="KAH7645485.1"/>
    <property type="molecule type" value="Genomic_DNA"/>
</dbReference>